<comment type="caution">
    <text evidence="1">The sequence shown here is derived from an EMBL/GenBank/DDBJ whole genome shotgun (WGS) entry which is preliminary data.</text>
</comment>
<reference evidence="1 2" key="1">
    <citation type="journal article" date="2016" name="Nat. Commun.">
        <title>Thousands of microbial genomes shed light on interconnected biogeochemical processes in an aquifer system.</title>
        <authorList>
            <person name="Anantharaman K."/>
            <person name="Brown C.T."/>
            <person name="Hug L.A."/>
            <person name="Sharon I."/>
            <person name="Castelle C.J."/>
            <person name="Probst A.J."/>
            <person name="Thomas B.C."/>
            <person name="Singh A."/>
            <person name="Wilkins M.J."/>
            <person name="Karaoz U."/>
            <person name="Brodie E.L."/>
            <person name="Williams K.H."/>
            <person name="Hubbard S.S."/>
            <person name="Banfield J.F."/>
        </authorList>
    </citation>
    <scope>NUCLEOTIDE SEQUENCE [LARGE SCALE GENOMIC DNA]</scope>
</reference>
<evidence type="ECO:0000313" key="2">
    <source>
        <dbReference type="Proteomes" id="UP000179242"/>
    </source>
</evidence>
<protein>
    <submittedName>
        <fullName evidence="1">Uncharacterized protein</fullName>
    </submittedName>
</protein>
<accession>A0A1F4U5B7</accession>
<dbReference type="SUPFAM" id="SSF48452">
    <property type="entry name" value="TPR-like"/>
    <property type="match status" value="1"/>
</dbReference>
<evidence type="ECO:0000313" key="1">
    <source>
        <dbReference type="EMBL" id="OGC40165.1"/>
    </source>
</evidence>
<dbReference type="Proteomes" id="UP000179242">
    <property type="component" value="Unassembled WGS sequence"/>
</dbReference>
<dbReference type="AlphaFoldDB" id="A0A1F4U5B7"/>
<name>A0A1F4U5B7_UNCSA</name>
<proteinExistence type="predicted"/>
<dbReference type="EMBL" id="MEUJ01000004">
    <property type="protein sequence ID" value="OGC40165.1"/>
    <property type="molecule type" value="Genomic_DNA"/>
</dbReference>
<gene>
    <name evidence="1" type="ORF">A2438_02635</name>
</gene>
<organism evidence="1 2">
    <name type="scientific">candidate division WOR-1 bacterium RIFOXYC2_FULL_46_14</name>
    <dbReference type="NCBI Taxonomy" id="1802587"/>
    <lineage>
        <taxon>Bacteria</taxon>
        <taxon>Bacillati</taxon>
        <taxon>Saganbacteria</taxon>
    </lineage>
</organism>
<sequence length="199" mass="22335">MGERLDAGVKDVSFPKSGGVYSSVQGKKSGKFAARAKKEDDFKNYHPAACRRNGAFGKNKGFLVGLLDKLPKPEYAKKAYAELNKGNYALAHDLLKTAVEQNRRSDVLDLLSAEIFRREGIPSQAAIIIEKKIEERKVCGIDPFVPYMRLQLGIIYKKGHLWEKSLDNFLRVQKECSGGSEYSLRALYYSSRIAVIISR</sequence>
<dbReference type="InterPro" id="IPR011990">
    <property type="entry name" value="TPR-like_helical_dom_sf"/>
</dbReference>
<dbReference type="Gene3D" id="1.25.40.10">
    <property type="entry name" value="Tetratricopeptide repeat domain"/>
    <property type="match status" value="1"/>
</dbReference>